<gene>
    <name evidence="2" type="ORF">AB0C36_17000</name>
</gene>
<evidence type="ECO:0000256" key="1">
    <source>
        <dbReference type="SAM" id="MobiDB-lite"/>
    </source>
</evidence>
<dbReference type="EMBL" id="JBEZFP010000038">
    <property type="protein sequence ID" value="MEU8135204.1"/>
    <property type="molecule type" value="Genomic_DNA"/>
</dbReference>
<sequence>MSTTAGRRSRPCVVPVVRYSGDITQPTDPGGPDESATPAAPVPSPLCRGARIRRR</sequence>
<dbReference type="Proteomes" id="UP001551482">
    <property type="component" value="Unassembled WGS sequence"/>
</dbReference>
<feature type="region of interest" description="Disordered" evidence="1">
    <location>
        <begin position="19"/>
        <end position="55"/>
    </location>
</feature>
<proteinExistence type="predicted"/>
<dbReference type="RefSeq" id="WP_358354691.1">
    <property type="nucleotide sequence ID" value="NZ_JBEZFP010000038.1"/>
</dbReference>
<protein>
    <submittedName>
        <fullName evidence="2">Uncharacterized protein</fullName>
    </submittedName>
</protein>
<name>A0ABV3DJ29_9ACTN</name>
<keyword evidence="3" id="KW-1185">Reference proteome</keyword>
<accession>A0ABV3DJ29</accession>
<organism evidence="2 3">
    <name type="scientific">Streptodolium elevatio</name>
    <dbReference type="NCBI Taxonomy" id="3157996"/>
    <lineage>
        <taxon>Bacteria</taxon>
        <taxon>Bacillati</taxon>
        <taxon>Actinomycetota</taxon>
        <taxon>Actinomycetes</taxon>
        <taxon>Kitasatosporales</taxon>
        <taxon>Streptomycetaceae</taxon>
        <taxon>Streptodolium</taxon>
    </lineage>
</organism>
<evidence type="ECO:0000313" key="3">
    <source>
        <dbReference type="Proteomes" id="UP001551482"/>
    </source>
</evidence>
<reference evidence="2 3" key="1">
    <citation type="submission" date="2024-06" db="EMBL/GenBank/DDBJ databases">
        <title>The Natural Products Discovery Center: Release of the First 8490 Sequenced Strains for Exploring Actinobacteria Biosynthetic Diversity.</title>
        <authorList>
            <person name="Kalkreuter E."/>
            <person name="Kautsar S.A."/>
            <person name="Yang D."/>
            <person name="Bader C.D."/>
            <person name="Teijaro C.N."/>
            <person name="Fluegel L."/>
            <person name="Davis C.M."/>
            <person name="Simpson J.R."/>
            <person name="Lauterbach L."/>
            <person name="Steele A.D."/>
            <person name="Gui C."/>
            <person name="Meng S."/>
            <person name="Li G."/>
            <person name="Viehrig K."/>
            <person name="Ye F."/>
            <person name="Su P."/>
            <person name="Kiefer A.F."/>
            <person name="Nichols A."/>
            <person name="Cepeda A.J."/>
            <person name="Yan W."/>
            <person name="Fan B."/>
            <person name="Jiang Y."/>
            <person name="Adhikari A."/>
            <person name="Zheng C.-J."/>
            <person name="Schuster L."/>
            <person name="Cowan T.M."/>
            <person name="Smanski M.J."/>
            <person name="Chevrette M.G."/>
            <person name="De Carvalho L.P.S."/>
            <person name="Shen B."/>
        </authorList>
    </citation>
    <scope>NUCLEOTIDE SEQUENCE [LARGE SCALE GENOMIC DNA]</scope>
    <source>
        <strain evidence="2 3">NPDC048946</strain>
    </source>
</reference>
<comment type="caution">
    <text evidence="2">The sequence shown here is derived from an EMBL/GenBank/DDBJ whole genome shotgun (WGS) entry which is preliminary data.</text>
</comment>
<evidence type="ECO:0000313" key="2">
    <source>
        <dbReference type="EMBL" id="MEU8135204.1"/>
    </source>
</evidence>